<evidence type="ECO:0000256" key="1">
    <source>
        <dbReference type="SAM" id="Phobius"/>
    </source>
</evidence>
<dbReference type="Proteomes" id="UP000244906">
    <property type="component" value="Unassembled WGS sequence"/>
</dbReference>
<dbReference type="Pfam" id="PF04024">
    <property type="entry name" value="PspC"/>
    <property type="match status" value="1"/>
</dbReference>
<dbReference type="EMBL" id="QDDL01000002">
    <property type="protein sequence ID" value="PVZ70277.1"/>
    <property type="molecule type" value="Genomic_DNA"/>
</dbReference>
<dbReference type="RefSeq" id="WP_116686350.1">
    <property type="nucleotide sequence ID" value="NZ_CAWNYD010000002.1"/>
</dbReference>
<comment type="caution">
    <text evidence="3">The sequence shown here is derived from an EMBL/GenBank/DDBJ whole genome shotgun (WGS) entry which is preliminary data.</text>
</comment>
<proteinExistence type="predicted"/>
<dbReference type="InterPro" id="IPR007168">
    <property type="entry name" value="Phageshock_PspC_N"/>
</dbReference>
<gene>
    <name evidence="3" type="ORF">DC094_06675</name>
</gene>
<feature type="domain" description="Phage shock protein PspC N-terminal" evidence="2">
    <location>
        <begin position="13"/>
        <end position="61"/>
    </location>
</feature>
<keyword evidence="4" id="KW-1185">Reference proteome</keyword>
<protein>
    <recommendedName>
        <fullName evidence="2">Phage shock protein PspC N-terminal domain-containing protein</fullName>
    </recommendedName>
</protein>
<keyword evidence="1" id="KW-0472">Membrane</keyword>
<dbReference type="AlphaFoldDB" id="A0A2V1GY69"/>
<reference evidence="3 4" key="1">
    <citation type="submission" date="2018-04" db="EMBL/GenBank/DDBJ databases">
        <title>Thalassorhabdus spongiae gen. nov., sp. nov., isolated from a marine sponge in South-West Iceland.</title>
        <authorList>
            <person name="Knobloch S."/>
            <person name="Daussin A."/>
            <person name="Johannsson R."/>
            <person name="Marteinsson V.T."/>
        </authorList>
    </citation>
    <scope>NUCLEOTIDE SEQUENCE [LARGE SCALE GENOMIC DNA]</scope>
    <source>
        <strain evidence="3 4">Hp12</strain>
    </source>
</reference>
<keyword evidence="1" id="KW-0812">Transmembrane</keyword>
<accession>A0A2V1GY69</accession>
<evidence type="ECO:0000313" key="4">
    <source>
        <dbReference type="Proteomes" id="UP000244906"/>
    </source>
</evidence>
<keyword evidence="1" id="KW-1133">Transmembrane helix</keyword>
<feature type="transmembrane region" description="Helical" evidence="1">
    <location>
        <begin position="33"/>
        <end position="61"/>
    </location>
</feature>
<sequence length="154" mass="17495">MKQQTELLIKAHGQPVILGLCHLTAKKFDLDVILVRLAAILLTYFISAQIFTAYIVIGIVVKISQPKSNSKKIRKVKKKNVYQTVAMNTQPQKVAIKTALDESRLTRASTQAFARKISRLEQRLQKLEQHTTSSHFQLNQAFNHLKNNNSETLL</sequence>
<organism evidence="3 4">
    <name type="scientific">Pelagibaculum spongiae</name>
    <dbReference type="NCBI Taxonomy" id="2080658"/>
    <lineage>
        <taxon>Bacteria</taxon>
        <taxon>Pseudomonadati</taxon>
        <taxon>Pseudomonadota</taxon>
        <taxon>Gammaproteobacteria</taxon>
        <taxon>Oceanospirillales</taxon>
        <taxon>Pelagibaculum</taxon>
    </lineage>
</organism>
<evidence type="ECO:0000259" key="2">
    <source>
        <dbReference type="Pfam" id="PF04024"/>
    </source>
</evidence>
<evidence type="ECO:0000313" key="3">
    <source>
        <dbReference type="EMBL" id="PVZ70277.1"/>
    </source>
</evidence>
<name>A0A2V1GY69_9GAMM</name>